<dbReference type="InterPro" id="IPR006564">
    <property type="entry name" value="Znf_PMZ"/>
</dbReference>
<evidence type="ECO:0000259" key="1">
    <source>
        <dbReference type="SMART" id="SM00575"/>
    </source>
</evidence>
<comment type="caution">
    <text evidence="2">The sequence shown here is derived from an EMBL/GenBank/DDBJ whole genome shotgun (WGS) entry which is preliminary data.</text>
</comment>
<name>A0A7J9I2Z7_9ROSI</name>
<dbReference type="Proteomes" id="UP000593560">
    <property type="component" value="Unassembled WGS sequence"/>
</dbReference>
<feature type="domain" description="Zinc finger PMZ-type" evidence="1">
    <location>
        <begin position="3"/>
        <end position="30"/>
    </location>
</feature>
<sequence>MEIHCACKKFDFCGYLFSHALLILGVKNVKKISNWYIFRRWTKDLKKTCMVVM</sequence>
<dbReference type="AlphaFoldDB" id="A0A7J9I2Z7"/>
<keyword evidence="3" id="KW-1185">Reference proteome</keyword>
<protein>
    <recommendedName>
        <fullName evidence="1">Zinc finger PMZ-type domain-containing protein</fullName>
    </recommendedName>
</protein>
<dbReference type="EMBL" id="JABFAD010000013">
    <property type="protein sequence ID" value="MBA0816481.1"/>
    <property type="molecule type" value="Genomic_DNA"/>
</dbReference>
<organism evidence="2 3">
    <name type="scientific">Gossypium harknessii</name>
    <dbReference type="NCBI Taxonomy" id="34285"/>
    <lineage>
        <taxon>Eukaryota</taxon>
        <taxon>Viridiplantae</taxon>
        <taxon>Streptophyta</taxon>
        <taxon>Embryophyta</taxon>
        <taxon>Tracheophyta</taxon>
        <taxon>Spermatophyta</taxon>
        <taxon>Magnoliopsida</taxon>
        <taxon>eudicotyledons</taxon>
        <taxon>Gunneridae</taxon>
        <taxon>Pentapetalae</taxon>
        <taxon>rosids</taxon>
        <taxon>malvids</taxon>
        <taxon>Malvales</taxon>
        <taxon>Malvaceae</taxon>
        <taxon>Malvoideae</taxon>
        <taxon>Gossypium</taxon>
    </lineage>
</organism>
<proteinExistence type="predicted"/>
<dbReference type="GO" id="GO:0008270">
    <property type="term" value="F:zinc ion binding"/>
    <property type="evidence" value="ECO:0007669"/>
    <property type="project" value="InterPro"/>
</dbReference>
<evidence type="ECO:0000313" key="3">
    <source>
        <dbReference type="Proteomes" id="UP000593560"/>
    </source>
</evidence>
<evidence type="ECO:0000313" key="2">
    <source>
        <dbReference type="EMBL" id="MBA0816481.1"/>
    </source>
</evidence>
<dbReference type="OrthoDB" id="999166at2759"/>
<gene>
    <name evidence="2" type="ORF">Gohar_001142</name>
</gene>
<accession>A0A7J9I2Z7</accession>
<reference evidence="2 3" key="1">
    <citation type="journal article" date="2019" name="Genome Biol. Evol.">
        <title>Insights into the evolution of the New World diploid cottons (Gossypium, subgenus Houzingenia) based on genome sequencing.</title>
        <authorList>
            <person name="Grover C.E."/>
            <person name="Arick M.A. 2nd"/>
            <person name="Thrash A."/>
            <person name="Conover J.L."/>
            <person name="Sanders W.S."/>
            <person name="Peterson D.G."/>
            <person name="Frelichowski J.E."/>
            <person name="Scheffler J.A."/>
            <person name="Scheffler B.E."/>
            <person name="Wendel J.F."/>
        </authorList>
    </citation>
    <scope>NUCLEOTIDE SEQUENCE [LARGE SCALE GENOMIC DNA]</scope>
    <source>
        <strain evidence="2">0</strain>
        <tissue evidence="2">Leaf</tissue>
    </source>
</reference>
<dbReference type="SMART" id="SM00575">
    <property type="entry name" value="ZnF_PMZ"/>
    <property type="match status" value="1"/>
</dbReference>